<evidence type="ECO:0000313" key="2">
    <source>
        <dbReference type="EMBL" id="KAF5891580.1"/>
    </source>
</evidence>
<name>A0A8J4TAD5_CLAMG</name>
<feature type="region of interest" description="Disordered" evidence="1">
    <location>
        <begin position="1"/>
        <end position="141"/>
    </location>
</feature>
<feature type="compositionally biased region" description="Basic and acidic residues" evidence="1">
    <location>
        <begin position="111"/>
        <end position="131"/>
    </location>
</feature>
<evidence type="ECO:0000256" key="1">
    <source>
        <dbReference type="SAM" id="MobiDB-lite"/>
    </source>
</evidence>
<reference evidence="2" key="1">
    <citation type="submission" date="2020-07" db="EMBL/GenBank/DDBJ databases">
        <title>Clarias magur genome sequencing, assembly and annotation.</title>
        <authorList>
            <person name="Kushwaha B."/>
            <person name="Kumar R."/>
            <person name="Das P."/>
            <person name="Joshi C.G."/>
            <person name="Kumar D."/>
            <person name="Nagpure N.S."/>
            <person name="Pandey M."/>
            <person name="Agarwal S."/>
            <person name="Srivastava S."/>
            <person name="Singh M."/>
            <person name="Sahoo L."/>
            <person name="Jayasankar P."/>
            <person name="Meher P.K."/>
            <person name="Koringa P.G."/>
            <person name="Iquebal M.A."/>
            <person name="Das S.P."/>
            <person name="Bit A."/>
            <person name="Patnaik S."/>
            <person name="Patel N."/>
            <person name="Shah T.M."/>
            <person name="Hinsu A."/>
            <person name="Jena J.K."/>
        </authorList>
    </citation>
    <scope>NUCLEOTIDE SEQUENCE</scope>
    <source>
        <strain evidence="2">CIFAMagur01</strain>
        <tissue evidence="2">Testis</tissue>
    </source>
</reference>
<organism evidence="2 3">
    <name type="scientific">Clarias magur</name>
    <name type="common">Asian catfish</name>
    <name type="synonym">Macropteronotus magur</name>
    <dbReference type="NCBI Taxonomy" id="1594786"/>
    <lineage>
        <taxon>Eukaryota</taxon>
        <taxon>Metazoa</taxon>
        <taxon>Chordata</taxon>
        <taxon>Craniata</taxon>
        <taxon>Vertebrata</taxon>
        <taxon>Euteleostomi</taxon>
        <taxon>Actinopterygii</taxon>
        <taxon>Neopterygii</taxon>
        <taxon>Teleostei</taxon>
        <taxon>Ostariophysi</taxon>
        <taxon>Siluriformes</taxon>
        <taxon>Clariidae</taxon>
        <taxon>Clarias</taxon>
    </lineage>
</organism>
<dbReference type="AlphaFoldDB" id="A0A8J4TAD5"/>
<proteinExistence type="predicted"/>
<protein>
    <submittedName>
        <fullName evidence="2">Uncharacterized protein</fullName>
    </submittedName>
</protein>
<gene>
    <name evidence="2" type="ORF">DAT39_018714</name>
</gene>
<evidence type="ECO:0000313" key="3">
    <source>
        <dbReference type="Proteomes" id="UP000727407"/>
    </source>
</evidence>
<feature type="compositionally biased region" description="Polar residues" evidence="1">
    <location>
        <begin position="1"/>
        <end position="10"/>
    </location>
</feature>
<dbReference type="Proteomes" id="UP000727407">
    <property type="component" value="Unassembled WGS sequence"/>
</dbReference>
<sequence>MAVQTSSSQAGEGVLEDSDGSSSPEVKTSKNEKRTMKKTNTNSNSDDEVQEGAGSEKNRGQKMLDEEMPLADVNGVGVDKASTRSDGEGEIKIEESSGAGDGTKTAATHPDGSKKRGNVETADAGRGRSGDAEEDSGSVYSSHVQDPSLILLDSSCPDACLICAVFYPTKTRSELVLIDCSDQTASLLIIASFISPQSRGEAHYSSEGV</sequence>
<dbReference type="EMBL" id="QNUK01000568">
    <property type="protein sequence ID" value="KAF5891580.1"/>
    <property type="molecule type" value="Genomic_DNA"/>
</dbReference>
<accession>A0A8J4TAD5</accession>
<feature type="compositionally biased region" description="Basic and acidic residues" evidence="1">
    <location>
        <begin position="81"/>
        <end position="95"/>
    </location>
</feature>
<comment type="caution">
    <text evidence="2">The sequence shown here is derived from an EMBL/GenBank/DDBJ whole genome shotgun (WGS) entry which is preliminary data.</text>
</comment>
<feature type="compositionally biased region" description="Basic and acidic residues" evidence="1">
    <location>
        <begin position="54"/>
        <end position="65"/>
    </location>
</feature>
<keyword evidence="3" id="KW-1185">Reference proteome</keyword>